<sequence length="739" mass="79402">MCGIVGYIGPQSVVPVIIEGLRRLEYRGYDSAGIAVAGGPSGLELRRAPGKLRNLENVIRDSPIDGTFGIGHTRWATHGRPTEENAHPHRDGSGTLVVVHNGIVENYLALKKELIAKGHKFVSETDTEIIAHLIQDAYENGQPQVIGHGRAQTASPYAASESANESEAVVTTLHPDGSRPTMSLEEAVRRAVKRITGAFAIGVLSALEPNKLVAARMGPPAVIGIGDGEFFLASDVPGILHHTRNIHFLADGELAILTKEGVSLTDFQGAALPLKVQRITWDPIQAEKAGYKHFMLKEINEQPRAIRDTTLGRVSLDTGKVFLEAMQISDEDLRNASQITIAACGTSWHAGLAGKFMIERLARLPVEVDYASEYRYRDPIADPRAIGLLITQSGETADTLAAQAELIAKGSKTLAICNVVGAAITRKAQGTLTTNAGPEIGVASTKAFTAQLTALFVLALHLAQVRGTISDEESLHLVTELSKLPGKLASLLNINSPDAPGSSEGVAAPTRLSQNARFGSAQNVGYNKNVSFRPKAQSDLSGLTQNVSSRPERSGVEGPPHFATDRRATTRLSLSAQCEELARLFHTSDDFLFLGRGIHYPIALEGALKLKEISYIHAEGYPAGEMKHGPNALIDESLPVVCIATKDPNDPSSVLKYEKTLSNIQEVTARSGRVIAIAIEGDTEISQLVEQTIYIPQAPELLLPILEVVPLQLLAYHIAVRRGCDVDQPRNLAKSVTVE</sequence>
<dbReference type="EMBL" id="JACCCV010000001">
    <property type="protein sequence ID" value="NYF50809.1"/>
    <property type="molecule type" value="Genomic_DNA"/>
</dbReference>
<name>A0A7Y9NK49_9BACT</name>
<dbReference type="FunFam" id="3.40.50.10490:FF:000001">
    <property type="entry name" value="Glutamine--fructose-6-phosphate aminotransferase [isomerizing]"/>
    <property type="match status" value="1"/>
</dbReference>
<evidence type="ECO:0000256" key="2">
    <source>
        <dbReference type="ARBA" id="ARBA00012916"/>
    </source>
</evidence>
<dbReference type="Proteomes" id="UP000534186">
    <property type="component" value="Unassembled WGS sequence"/>
</dbReference>
<keyword evidence="5 8" id="KW-0808">Transferase</keyword>
<evidence type="ECO:0000256" key="3">
    <source>
        <dbReference type="ARBA" id="ARBA00016090"/>
    </source>
</evidence>
<dbReference type="InterPro" id="IPR017932">
    <property type="entry name" value="GATase_2_dom"/>
</dbReference>
<dbReference type="CDD" id="cd05009">
    <property type="entry name" value="SIS_GlmS_GlmD_2"/>
    <property type="match status" value="1"/>
</dbReference>
<feature type="region of interest" description="Disordered" evidence="9">
    <location>
        <begin position="537"/>
        <end position="563"/>
    </location>
</feature>
<feature type="active site" description="For Fru-6P isomerization activity" evidence="8">
    <location>
        <position position="734"/>
    </location>
</feature>
<dbReference type="SUPFAM" id="SSF53697">
    <property type="entry name" value="SIS domain"/>
    <property type="match status" value="2"/>
</dbReference>
<keyword evidence="4 8" id="KW-0032">Aminotransferase</keyword>
<dbReference type="SUPFAM" id="SSF56235">
    <property type="entry name" value="N-terminal nucleophile aminohydrolases (Ntn hydrolases)"/>
    <property type="match status" value="1"/>
</dbReference>
<evidence type="ECO:0000256" key="8">
    <source>
        <dbReference type="HAMAP-Rule" id="MF_00164"/>
    </source>
</evidence>
<dbReference type="GO" id="GO:0006002">
    <property type="term" value="P:fructose 6-phosphate metabolic process"/>
    <property type="evidence" value="ECO:0007669"/>
    <property type="project" value="TreeGrafter"/>
</dbReference>
<feature type="active site" description="Nucleophile; for GATase activity" evidence="8">
    <location>
        <position position="2"/>
    </location>
</feature>
<dbReference type="EC" id="2.6.1.16" evidence="2 8"/>
<dbReference type="InterPro" id="IPR029055">
    <property type="entry name" value="Ntn_hydrolases_N"/>
</dbReference>
<dbReference type="GO" id="GO:0006047">
    <property type="term" value="P:UDP-N-acetylglucosamine metabolic process"/>
    <property type="evidence" value="ECO:0007669"/>
    <property type="project" value="TreeGrafter"/>
</dbReference>
<dbReference type="FunFam" id="3.40.50.10490:FF:000002">
    <property type="entry name" value="Glutamine--fructose-6-phosphate aminotransferase [isomerizing]"/>
    <property type="match status" value="1"/>
</dbReference>
<keyword evidence="7" id="KW-0315">Glutamine amidotransferase</keyword>
<dbReference type="HAMAP" id="MF_00164">
    <property type="entry name" value="GlmS"/>
    <property type="match status" value="1"/>
</dbReference>
<feature type="initiator methionine" description="Removed" evidence="8">
    <location>
        <position position="1"/>
    </location>
</feature>
<dbReference type="InterPro" id="IPR046348">
    <property type="entry name" value="SIS_dom_sf"/>
</dbReference>
<reference evidence="12 13" key="1">
    <citation type="submission" date="2020-07" db="EMBL/GenBank/DDBJ databases">
        <title>Genomic Encyclopedia of Type Strains, Phase IV (KMG-V): Genome sequencing to study the core and pangenomes of soil and plant-associated prokaryotes.</title>
        <authorList>
            <person name="Whitman W."/>
        </authorList>
    </citation>
    <scope>NUCLEOTIDE SEQUENCE [LARGE SCALE GENOMIC DNA]</scope>
    <source>
        <strain evidence="12 13">M8UP30</strain>
    </source>
</reference>
<evidence type="ECO:0000256" key="9">
    <source>
        <dbReference type="SAM" id="MobiDB-lite"/>
    </source>
</evidence>
<gene>
    <name evidence="8" type="primary">glmS</name>
    <name evidence="12" type="ORF">HDF12_001174</name>
</gene>
<dbReference type="GO" id="GO:0004360">
    <property type="term" value="F:glutamine-fructose-6-phosphate transaminase (isomerizing) activity"/>
    <property type="evidence" value="ECO:0007669"/>
    <property type="project" value="UniProtKB-UniRule"/>
</dbReference>
<dbReference type="GO" id="GO:0097367">
    <property type="term" value="F:carbohydrate derivative binding"/>
    <property type="evidence" value="ECO:0007669"/>
    <property type="project" value="InterPro"/>
</dbReference>
<comment type="subunit">
    <text evidence="8">Homodimer.</text>
</comment>
<protein>
    <recommendedName>
        <fullName evidence="3 8">Glutamine--fructose-6-phosphate aminotransferase [isomerizing]</fullName>
        <ecNumber evidence="2 8">2.6.1.16</ecNumber>
    </recommendedName>
    <alternativeName>
        <fullName evidence="8">D-fructose-6-phosphate amidotransferase</fullName>
    </alternativeName>
    <alternativeName>
        <fullName evidence="8">GFAT</fullName>
    </alternativeName>
    <alternativeName>
        <fullName evidence="8">Glucosamine-6-phosphate synthase</fullName>
    </alternativeName>
    <alternativeName>
        <fullName evidence="8">Hexosephosphate aminotransferase</fullName>
    </alternativeName>
    <alternativeName>
        <fullName evidence="8">L-glutamine--D-fructose-6-phosphate amidotransferase</fullName>
    </alternativeName>
</protein>
<comment type="caution">
    <text evidence="12">The sequence shown here is derived from an EMBL/GenBank/DDBJ whole genome shotgun (WGS) entry which is preliminary data.</text>
</comment>
<accession>A0A7Y9NK49</accession>
<dbReference type="PANTHER" id="PTHR10937">
    <property type="entry name" value="GLUCOSAMINE--FRUCTOSE-6-PHOSPHATE AMINOTRANSFERASE, ISOMERIZING"/>
    <property type="match status" value="1"/>
</dbReference>
<feature type="domain" description="Glutamine amidotransferase type-2" evidence="10">
    <location>
        <begin position="2"/>
        <end position="260"/>
    </location>
</feature>
<dbReference type="GO" id="GO:0005829">
    <property type="term" value="C:cytosol"/>
    <property type="evidence" value="ECO:0007669"/>
    <property type="project" value="TreeGrafter"/>
</dbReference>
<dbReference type="Pfam" id="PF13522">
    <property type="entry name" value="GATase_6"/>
    <property type="match status" value="1"/>
</dbReference>
<evidence type="ECO:0000256" key="4">
    <source>
        <dbReference type="ARBA" id="ARBA00022576"/>
    </source>
</evidence>
<comment type="subcellular location">
    <subcellularLocation>
        <location evidence="8">Cytoplasm</location>
    </subcellularLocation>
</comment>
<dbReference type="CDD" id="cd00714">
    <property type="entry name" value="GFAT"/>
    <property type="match status" value="1"/>
</dbReference>
<evidence type="ECO:0000256" key="5">
    <source>
        <dbReference type="ARBA" id="ARBA00022679"/>
    </source>
</evidence>
<feature type="domain" description="SIS" evidence="11">
    <location>
        <begin position="329"/>
        <end position="468"/>
    </location>
</feature>
<comment type="catalytic activity">
    <reaction evidence="1 8">
        <text>D-fructose 6-phosphate + L-glutamine = D-glucosamine 6-phosphate + L-glutamate</text>
        <dbReference type="Rhea" id="RHEA:13237"/>
        <dbReference type="ChEBI" id="CHEBI:29985"/>
        <dbReference type="ChEBI" id="CHEBI:58359"/>
        <dbReference type="ChEBI" id="CHEBI:58725"/>
        <dbReference type="ChEBI" id="CHEBI:61527"/>
        <dbReference type="EC" id="2.6.1.16"/>
    </reaction>
</comment>
<feature type="compositionally biased region" description="Polar residues" evidence="9">
    <location>
        <begin position="538"/>
        <end position="549"/>
    </location>
</feature>
<proteinExistence type="inferred from homology"/>
<evidence type="ECO:0000313" key="12">
    <source>
        <dbReference type="EMBL" id="NYF50809.1"/>
    </source>
</evidence>
<dbReference type="CDD" id="cd05008">
    <property type="entry name" value="SIS_GlmS_GlmD_1"/>
    <property type="match status" value="1"/>
</dbReference>
<dbReference type="PROSITE" id="PS51278">
    <property type="entry name" value="GATASE_TYPE_2"/>
    <property type="match status" value="1"/>
</dbReference>
<dbReference type="GO" id="GO:0046349">
    <property type="term" value="P:amino sugar biosynthetic process"/>
    <property type="evidence" value="ECO:0007669"/>
    <property type="project" value="UniProtKB-ARBA"/>
</dbReference>
<evidence type="ECO:0000313" key="13">
    <source>
        <dbReference type="Proteomes" id="UP000534186"/>
    </source>
</evidence>
<keyword evidence="6" id="KW-0677">Repeat</keyword>
<evidence type="ECO:0000256" key="1">
    <source>
        <dbReference type="ARBA" id="ARBA00001031"/>
    </source>
</evidence>
<dbReference type="InterPro" id="IPR047084">
    <property type="entry name" value="GFAT_N"/>
</dbReference>
<evidence type="ECO:0000259" key="11">
    <source>
        <dbReference type="PROSITE" id="PS51464"/>
    </source>
</evidence>
<dbReference type="PANTHER" id="PTHR10937:SF0">
    <property type="entry name" value="GLUTAMINE--FRUCTOSE-6-PHOSPHATE TRANSAMINASE (ISOMERIZING)"/>
    <property type="match status" value="1"/>
</dbReference>
<comment type="function">
    <text evidence="8">Catalyzes the first step in hexosamine metabolism, converting fructose-6P into glucosamine-6P using glutamine as a nitrogen source.</text>
</comment>
<dbReference type="InterPro" id="IPR005855">
    <property type="entry name" value="GFAT"/>
</dbReference>
<dbReference type="InterPro" id="IPR035490">
    <property type="entry name" value="GlmS/FrlB_SIS"/>
</dbReference>
<evidence type="ECO:0000256" key="6">
    <source>
        <dbReference type="ARBA" id="ARBA00022737"/>
    </source>
</evidence>
<evidence type="ECO:0000259" key="10">
    <source>
        <dbReference type="PROSITE" id="PS51278"/>
    </source>
</evidence>
<dbReference type="InterPro" id="IPR035466">
    <property type="entry name" value="GlmS/AgaS_SIS"/>
</dbReference>
<dbReference type="NCBIfam" id="NF001484">
    <property type="entry name" value="PRK00331.1"/>
    <property type="match status" value="1"/>
</dbReference>
<dbReference type="InterPro" id="IPR001347">
    <property type="entry name" value="SIS_dom"/>
</dbReference>
<evidence type="ECO:0000256" key="7">
    <source>
        <dbReference type="ARBA" id="ARBA00022962"/>
    </source>
</evidence>
<feature type="domain" description="SIS" evidence="11">
    <location>
        <begin position="581"/>
        <end position="729"/>
    </location>
</feature>
<dbReference type="Gene3D" id="3.40.50.10490">
    <property type="entry name" value="Glucose-6-phosphate isomerase like protein, domain 1"/>
    <property type="match status" value="3"/>
</dbReference>
<dbReference type="Gene3D" id="3.60.20.10">
    <property type="entry name" value="Glutamine Phosphoribosylpyrophosphate, subunit 1, domain 1"/>
    <property type="match status" value="1"/>
</dbReference>
<keyword evidence="8" id="KW-0963">Cytoplasm</keyword>
<dbReference type="GO" id="GO:0006487">
    <property type="term" value="P:protein N-linked glycosylation"/>
    <property type="evidence" value="ECO:0007669"/>
    <property type="project" value="TreeGrafter"/>
</dbReference>
<dbReference type="Pfam" id="PF01380">
    <property type="entry name" value="SIS"/>
    <property type="match status" value="2"/>
</dbReference>
<dbReference type="AlphaFoldDB" id="A0A7Y9NK49"/>
<dbReference type="GO" id="GO:0005975">
    <property type="term" value="P:carbohydrate metabolic process"/>
    <property type="evidence" value="ECO:0007669"/>
    <property type="project" value="UniProtKB-UniRule"/>
</dbReference>
<organism evidence="12 13">
    <name type="scientific">Tunturiibacter lichenicola</name>
    <dbReference type="NCBI Taxonomy" id="2051959"/>
    <lineage>
        <taxon>Bacteria</taxon>
        <taxon>Pseudomonadati</taxon>
        <taxon>Acidobacteriota</taxon>
        <taxon>Terriglobia</taxon>
        <taxon>Terriglobales</taxon>
        <taxon>Acidobacteriaceae</taxon>
        <taxon>Tunturiibacter</taxon>
    </lineage>
</organism>
<dbReference type="PROSITE" id="PS51464">
    <property type="entry name" value="SIS"/>
    <property type="match status" value="2"/>
</dbReference>